<comment type="caution">
    <text evidence="2">The sequence shown here is derived from an EMBL/GenBank/DDBJ whole genome shotgun (WGS) entry which is preliminary data.</text>
</comment>
<gene>
    <name evidence="2" type="ORF">GGX14DRAFT_386725</name>
</gene>
<evidence type="ECO:0000313" key="2">
    <source>
        <dbReference type="EMBL" id="KAJ7226032.1"/>
    </source>
</evidence>
<proteinExistence type="predicted"/>
<sequence length="470" mass="50821">MRICLHTGTCPRKPVHKLQRCAGRVRARTASTSHPRSLACAPGLQKHLRMHCQICTRMPVHPPARPHTHSLTGSEAVKQRAVHQRRHAPLHPNARASAPLHPGARTTSMQPRNSPRSRTAEPPRTAPSPTRPTHTSAPPTCASASTRAPVPASPCTNCRGLQKHLRMHCQICTRMPVHPPARPHTHSLTGSEAVKQRAVQAHDGERTARARQTDRGAHGEQDPRARRTEGLCLRRTACPRWTDSVPTADGQRARTVDSVPTRAADSMPTGAANTVHTHAADREPARVMDREPAHAVDRVRTRRTGRVRDGHGAHGGQGAHARSRQRAHVCGRQVPTRAAGRWPTHAAGRWPTRAAESERLSHMRGGHGTRSLAHPAPASASLCARRARVDSGCTSHVRRTGRAHAQRTGSPRTPRGKHRAHTRRGHGAHAHGGQPARERTRAAGDGSCGGQRVANAALTHTADSAPMQCG</sequence>
<name>A0AAD6YQD5_9AGAR</name>
<feature type="compositionally biased region" description="Basic residues" evidence="1">
    <location>
        <begin position="414"/>
        <end position="429"/>
    </location>
</feature>
<dbReference type="AlphaFoldDB" id="A0AAD6YQD5"/>
<feature type="region of interest" description="Disordered" evidence="1">
    <location>
        <begin position="61"/>
        <end position="154"/>
    </location>
</feature>
<feature type="compositionally biased region" description="Polar residues" evidence="1">
    <location>
        <begin position="105"/>
        <end position="117"/>
    </location>
</feature>
<evidence type="ECO:0000313" key="3">
    <source>
        <dbReference type="Proteomes" id="UP001219525"/>
    </source>
</evidence>
<keyword evidence="3" id="KW-1185">Reference proteome</keyword>
<organism evidence="2 3">
    <name type="scientific">Mycena pura</name>
    <dbReference type="NCBI Taxonomy" id="153505"/>
    <lineage>
        <taxon>Eukaryota</taxon>
        <taxon>Fungi</taxon>
        <taxon>Dikarya</taxon>
        <taxon>Basidiomycota</taxon>
        <taxon>Agaricomycotina</taxon>
        <taxon>Agaricomycetes</taxon>
        <taxon>Agaricomycetidae</taxon>
        <taxon>Agaricales</taxon>
        <taxon>Marasmiineae</taxon>
        <taxon>Mycenaceae</taxon>
        <taxon>Mycena</taxon>
    </lineage>
</organism>
<dbReference type="EMBL" id="JARJCW010000004">
    <property type="protein sequence ID" value="KAJ7226032.1"/>
    <property type="molecule type" value="Genomic_DNA"/>
</dbReference>
<feature type="region of interest" description="Disordered" evidence="1">
    <location>
        <begin position="180"/>
        <end position="228"/>
    </location>
</feature>
<feature type="compositionally biased region" description="Basic and acidic residues" evidence="1">
    <location>
        <begin position="200"/>
        <end position="228"/>
    </location>
</feature>
<feature type="compositionally biased region" description="Basic residues" evidence="1">
    <location>
        <begin position="80"/>
        <end position="89"/>
    </location>
</feature>
<feature type="compositionally biased region" description="Basic residues" evidence="1">
    <location>
        <begin position="396"/>
        <end position="405"/>
    </location>
</feature>
<feature type="region of interest" description="Disordered" evidence="1">
    <location>
        <begin position="304"/>
        <end position="379"/>
    </location>
</feature>
<protein>
    <submittedName>
        <fullName evidence="2">Uncharacterized protein</fullName>
    </submittedName>
</protein>
<feature type="region of interest" description="Disordered" evidence="1">
    <location>
        <begin position="391"/>
        <end position="448"/>
    </location>
</feature>
<dbReference type="Proteomes" id="UP001219525">
    <property type="component" value="Unassembled WGS sequence"/>
</dbReference>
<feature type="region of interest" description="Disordered" evidence="1">
    <location>
        <begin position="243"/>
        <end position="285"/>
    </location>
</feature>
<feature type="compositionally biased region" description="Low complexity" evidence="1">
    <location>
        <begin position="131"/>
        <end position="140"/>
    </location>
</feature>
<accession>A0AAD6YQD5</accession>
<evidence type="ECO:0000256" key="1">
    <source>
        <dbReference type="SAM" id="MobiDB-lite"/>
    </source>
</evidence>
<reference evidence="2" key="1">
    <citation type="submission" date="2023-03" db="EMBL/GenBank/DDBJ databases">
        <title>Massive genome expansion in bonnet fungi (Mycena s.s.) driven by repeated elements and novel gene families across ecological guilds.</title>
        <authorList>
            <consortium name="Lawrence Berkeley National Laboratory"/>
            <person name="Harder C.B."/>
            <person name="Miyauchi S."/>
            <person name="Viragh M."/>
            <person name="Kuo A."/>
            <person name="Thoen E."/>
            <person name="Andreopoulos B."/>
            <person name="Lu D."/>
            <person name="Skrede I."/>
            <person name="Drula E."/>
            <person name="Henrissat B."/>
            <person name="Morin E."/>
            <person name="Kohler A."/>
            <person name="Barry K."/>
            <person name="LaButti K."/>
            <person name="Morin E."/>
            <person name="Salamov A."/>
            <person name="Lipzen A."/>
            <person name="Mereny Z."/>
            <person name="Hegedus B."/>
            <person name="Baldrian P."/>
            <person name="Stursova M."/>
            <person name="Weitz H."/>
            <person name="Taylor A."/>
            <person name="Grigoriev I.V."/>
            <person name="Nagy L.G."/>
            <person name="Martin F."/>
            <person name="Kauserud H."/>
        </authorList>
    </citation>
    <scope>NUCLEOTIDE SEQUENCE</scope>
    <source>
        <strain evidence="2">9144</strain>
    </source>
</reference>